<name>A0A936F483_9BACT</name>
<sequence>MPSRVLLLLALTALTLGAQGRVRPERPFRDFSERRAGPRRERIVAALHELRSRKLQRSLGLSEEKANTIADRWALFDQESSSRRLLMGQLRQQMNTTLTGPGSEDEKNRKLQPVMDELAALRQQQEASRKRFEEDIRGSLTPAQQGRFILLVDEFQKSIQEAIQEQRKDK</sequence>
<evidence type="ECO:0008006" key="3">
    <source>
        <dbReference type="Google" id="ProtNLM"/>
    </source>
</evidence>
<organism evidence="1 2">
    <name type="scientific">Candidatus Geothrix odensensis</name>
    <dbReference type="NCBI Taxonomy" id="2954440"/>
    <lineage>
        <taxon>Bacteria</taxon>
        <taxon>Pseudomonadati</taxon>
        <taxon>Acidobacteriota</taxon>
        <taxon>Holophagae</taxon>
        <taxon>Holophagales</taxon>
        <taxon>Holophagaceae</taxon>
        <taxon>Geothrix</taxon>
    </lineage>
</organism>
<dbReference type="Gene3D" id="1.20.120.1490">
    <property type="match status" value="1"/>
</dbReference>
<accession>A0A936F483</accession>
<comment type="caution">
    <text evidence="1">The sequence shown here is derived from an EMBL/GenBank/DDBJ whole genome shotgun (WGS) entry which is preliminary data.</text>
</comment>
<gene>
    <name evidence="1" type="ORF">IPN91_13035</name>
</gene>
<evidence type="ECO:0000313" key="2">
    <source>
        <dbReference type="Proteomes" id="UP000709959"/>
    </source>
</evidence>
<reference evidence="1 2" key="1">
    <citation type="submission" date="2020-10" db="EMBL/GenBank/DDBJ databases">
        <title>Connecting structure to function with the recovery of over 1000 high-quality activated sludge metagenome-assembled genomes encoding full-length rRNA genes using long-read sequencing.</title>
        <authorList>
            <person name="Singleton C.M."/>
            <person name="Petriglieri F."/>
            <person name="Kristensen J.M."/>
            <person name="Kirkegaard R.H."/>
            <person name="Michaelsen T.Y."/>
            <person name="Andersen M.H."/>
            <person name="Karst S.M."/>
            <person name="Dueholm M.S."/>
            <person name="Nielsen P.H."/>
            <person name="Albertsen M."/>
        </authorList>
    </citation>
    <scope>NUCLEOTIDE SEQUENCE [LARGE SCALE GENOMIC DNA]</scope>
    <source>
        <strain evidence="1">OdNE_18-Q3-R46-58_MAXAC.008</strain>
    </source>
</reference>
<dbReference type="EMBL" id="JADKCH010000021">
    <property type="protein sequence ID" value="MBK8573526.1"/>
    <property type="molecule type" value="Genomic_DNA"/>
</dbReference>
<dbReference type="Proteomes" id="UP000709959">
    <property type="component" value="Unassembled WGS sequence"/>
</dbReference>
<proteinExistence type="predicted"/>
<evidence type="ECO:0000313" key="1">
    <source>
        <dbReference type="EMBL" id="MBK8573526.1"/>
    </source>
</evidence>
<dbReference type="AlphaFoldDB" id="A0A936F483"/>
<protein>
    <recommendedName>
        <fullName evidence="3">LTXXQ motif family protein</fullName>
    </recommendedName>
</protein>